<dbReference type="Proteomes" id="UP001262889">
    <property type="component" value="Unassembled WGS sequence"/>
</dbReference>
<keyword evidence="2" id="KW-0858">Xylan degradation</keyword>
<keyword evidence="3 6" id="KW-0378">Hydrolase</keyword>
<dbReference type="EMBL" id="JAVRHQ010000014">
    <property type="protein sequence ID" value="MDT0643571.1"/>
    <property type="molecule type" value="Genomic_DNA"/>
</dbReference>
<dbReference type="Pfam" id="PF04616">
    <property type="entry name" value="Glyco_hydro_43"/>
    <property type="match status" value="1"/>
</dbReference>
<dbReference type="SUPFAM" id="SSF75005">
    <property type="entry name" value="Arabinanase/levansucrase/invertase"/>
    <property type="match status" value="1"/>
</dbReference>
<organism evidence="8 9">
    <name type="scientific">Autumnicola tepida</name>
    <dbReference type="NCBI Taxonomy" id="3075595"/>
    <lineage>
        <taxon>Bacteria</taxon>
        <taxon>Pseudomonadati</taxon>
        <taxon>Bacteroidota</taxon>
        <taxon>Flavobacteriia</taxon>
        <taxon>Flavobacteriales</taxon>
        <taxon>Flavobacteriaceae</taxon>
        <taxon>Autumnicola</taxon>
    </lineage>
</organism>
<comment type="caution">
    <text evidence="8">The sequence shown here is derived from an EMBL/GenBank/DDBJ whole genome shotgun (WGS) entry which is preliminary data.</text>
</comment>
<evidence type="ECO:0000256" key="3">
    <source>
        <dbReference type="ARBA" id="ARBA00022801"/>
    </source>
</evidence>
<keyword evidence="9" id="KW-1185">Reference proteome</keyword>
<dbReference type="InterPro" id="IPR052176">
    <property type="entry name" value="Glycosyl_Hydrlase_43_Enz"/>
</dbReference>
<evidence type="ECO:0000313" key="9">
    <source>
        <dbReference type="Proteomes" id="UP001262889"/>
    </source>
</evidence>
<feature type="compositionally biased region" description="Polar residues" evidence="7">
    <location>
        <begin position="31"/>
        <end position="51"/>
    </location>
</feature>
<dbReference type="InterPro" id="IPR023296">
    <property type="entry name" value="Glyco_hydro_beta-prop_sf"/>
</dbReference>
<dbReference type="RefSeq" id="WP_311535192.1">
    <property type="nucleotide sequence ID" value="NZ_JAVRHQ010000014.1"/>
</dbReference>
<dbReference type="PANTHER" id="PTHR43772:SF2">
    <property type="entry name" value="PUTATIVE (AFU_ORTHOLOGUE AFUA_2G04480)-RELATED"/>
    <property type="match status" value="1"/>
</dbReference>
<dbReference type="GO" id="GO:0016787">
    <property type="term" value="F:hydrolase activity"/>
    <property type="evidence" value="ECO:0007669"/>
    <property type="project" value="UniProtKB-KW"/>
</dbReference>
<keyword evidence="4" id="KW-0119">Carbohydrate metabolism</keyword>
<sequence>MKNPFYYSFLILTASCVISCGEKKDNDSEETTVQQDSLNAQEQENSQPLVTDNYTADPSAHVFNGKIYIYPSHDWDSGIPEDDMGSHFNMKDYHVYSMDSVGGEVQDHGVVLDVEDVEWAKRQMWAPDAAEKDGTYYLYFPAKNEDDIFKIGVATADNPAGPFTPQPEPIENSFSIDPAVFADSDGEYYMYFGGIWGGQLQRWQSGNYVEEDKYPADSAAALQPKVAKMSDDMMGFAEAPRDIKILDKEGNELTTGDNERRFFEAAWVHKMNGKYYFSYSTGDTHKIVYATGDSPYGPFTYQGVVLEPVLGWTNHHSIVEYNGKWYLFYHDSSLSGGKTYLRSVKMTELQINEDGSIETVNAMVEAE</sequence>
<evidence type="ECO:0000256" key="6">
    <source>
        <dbReference type="RuleBase" id="RU361187"/>
    </source>
</evidence>
<dbReference type="PROSITE" id="PS51257">
    <property type="entry name" value="PROKAR_LIPOPROTEIN"/>
    <property type="match status" value="1"/>
</dbReference>
<comment type="similarity">
    <text evidence="1 6">Belongs to the glycosyl hydrolase 43 family.</text>
</comment>
<keyword evidence="5 6" id="KW-0326">Glycosidase</keyword>
<evidence type="ECO:0000256" key="5">
    <source>
        <dbReference type="ARBA" id="ARBA00023295"/>
    </source>
</evidence>
<evidence type="ECO:0000256" key="4">
    <source>
        <dbReference type="ARBA" id="ARBA00023277"/>
    </source>
</evidence>
<dbReference type="CDD" id="cd18619">
    <property type="entry name" value="GH43_CoXyl43_like"/>
    <property type="match status" value="1"/>
</dbReference>
<gene>
    <name evidence="8" type="ORF">RM553_12075</name>
</gene>
<feature type="region of interest" description="Disordered" evidence="7">
    <location>
        <begin position="27"/>
        <end position="51"/>
    </location>
</feature>
<dbReference type="Gene3D" id="2.115.10.20">
    <property type="entry name" value="Glycosyl hydrolase domain, family 43"/>
    <property type="match status" value="1"/>
</dbReference>
<name>A0ABU3CB62_9FLAO</name>
<protein>
    <submittedName>
        <fullName evidence="8">Glycoside hydrolase family 43 protein</fullName>
    </submittedName>
</protein>
<accession>A0ABU3CB62</accession>
<proteinExistence type="inferred from homology"/>
<reference evidence="8 9" key="1">
    <citation type="submission" date="2023-09" db="EMBL/GenBank/DDBJ databases">
        <authorList>
            <person name="Rey-Velasco X."/>
        </authorList>
    </citation>
    <scope>NUCLEOTIDE SEQUENCE [LARGE SCALE GENOMIC DNA]</scope>
    <source>
        <strain evidence="8 9">F363</strain>
    </source>
</reference>
<evidence type="ECO:0000313" key="8">
    <source>
        <dbReference type="EMBL" id="MDT0643571.1"/>
    </source>
</evidence>
<dbReference type="PANTHER" id="PTHR43772">
    <property type="entry name" value="ENDO-1,4-BETA-XYLANASE"/>
    <property type="match status" value="1"/>
</dbReference>
<evidence type="ECO:0000256" key="1">
    <source>
        <dbReference type="ARBA" id="ARBA00009865"/>
    </source>
</evidence>
<keyword evidence="2" id="KW-0624">Polysaccharide degradation</keyword>
<dbReference type="InterPro" id="IPR006710">
    <property type="entry name" value="Glyco_hydro_43"/>
</dbReference>
<evidence type="ECO:0000256" key="2">
    <source>
        <dbReference type="ARBA" id="ARBA00022651"/>
    </source>
</evidence>
<evidence type="ECO:0000256" key="7">
    <source>
        <dbReference type="SAM" id="MobiDB-lite"/>
    </source>
</evidence>